<comment type="caution">
    <text evidence="2">The sequence shown here is derived from an EMBL/GenBank/DDBJ whole genome shotgun (WGS) entry which is preliminary data.</text>
</comment>
<name>A0A1G1WS71_9BACT</name>
<protein>
    <submittedName>
        <fullName evidence="2">Uncharacterized protein</fullName>
    </submittedName>
</protein>
<evidence type="ECO:0000313" key="3">
    <source>
        <dbReference type="Proteomes" id="UP000179279"/>
    </source>
</evidence>
<organism evidence="2 3">
    <name type="scientific">Candidatus Woykebacteria bacterium RIFCSPLOWO2_01_FULL_41_12</name>
    <dbReference type="NCBI Taxonomy" id="1802604"/>
    <lineage>
        <taxon>Bacteria</taxon>
        <taxon>Candidatus Woykeibacteriota</taxon>
    </lineage>
</organism>
<dbReference type="AlphaFoldDB" id="A0A1G1WS71"/>
<keyword evidence="1" id="KW-1133">Transmembrane helix</keyword>
<reference evidence="2 3" key="1">
    <citation type="journal article" date="2016" name="Nat. Commun.">
        <title>Thousands of microbial genomes shed light on interconnected biogeochemical processes in an aquifer system.</title>
        <authorList>
            <person name="Anantharaman K."/>
            <person name="Brown C.T."/>
            <person name="Hug L.A."/>
            <person name="Sharon I."/>
            <person name="Castelle C.J."/>
            <person name="Probst A.J."/>
            <person name="Thomas B.C."/>
            <person name="Singh A."/>
            <person name="Wilkins M.J."/>
            <person name="Karaoz U."/>
            <person name="Brodie E.L."/>
            <person name="Williams K.H."/>
            <person name="Hubbard S.S."/>
            <person name="Banfield J.F."/>
        </authorList>
    </citation>
    <scope>NUCLEOTIDE SEQUENCE [LARGE SCALE GENOMIC DNA]</scope>
</reference>
<evidence type="ECO:0000313" key="2">
    <source>
        <dbReference type="EMBL" id="OGY30592.1"/>
    </source>
</evidence>
<feature type="transmembrane region" description="Helical" evidence="1">
    <location>
        <begin position="12"/>
        <end position="33"/>
    </location>
</feature>
<evidence type="ECO:0000256" key="1">
    <source>
        <dbReference type="SAM" id="Phobius"/>
    </source>
</evidence>
<sequence length="183" mass="21032">MNKVTYFLDELILPIVILVSTRYFGVFISQYWYSITFSFNEGTDIISLPYIHFAGPAGRFTANSASWLIVGIVISLYFGLAIFRSLHFHKDYFHPKHAWYVHGKNLEFLLIDKKDVLYQSAVWITLSLLFVFLATIDVFSGTLDIFVYGLLFGIVTVAILTSLFYNMSQGALKSRKVEQKNRD</sequence>
<proteinExistence type="predicted"/>
<keyword evidence="1" id="KW-0812">Transmembrane</keyword>
<gene>
    <name evidence="2" type="ORF">A3A57_00835</name>
</gene>
<feature type="transmembrane region" description="Helical" evidence="1">
    <location>
        <begin position="65"/>
        <end position="83"/>
    </location>
</feature>
<dbReference type="EMBL" id="MHDA01000047">
    <property type="protein sequence ID" value="OGY30592.1"/>
    <property type="molecule type" value="Genomic_DNA"/>
</dbReference>
<feature type="transmembrane region" description="Helical" evidence="1">
    <location>
        <begin position="116"/>
        <end position="139"/>
    </location>
</feature>
<keyword evidence="1" id="KW-0472">Membrane</keyword>
<feature type="transmembrane region" description="Helical" evidence="1">
    <location>
        <begin position="145"/>
        <end position="165"/>
    </location>
</feature>
<dbReference type="Proteomes" id="UP000179279">
    <property type="component" value="Unassembled WGS sequence"/>
</dbReference>
<accession>A0A1G1WS71</accession>